<dbReference type="OrthoDB" id="8563043at2"/>
<keyword evidence="4" id="KW-1185">Reference proteome</keyword>
<evidence type="ECO:0008006" key="5">
    <source>
        <dbReference type="Google" id="ProtNLM"/>
    </source>
</evidence>
<dbReference type="STRING" id="292415.Tbd_1438"/>
<proteinExistence type="predicted"/>
<reference evidence="3 4" key="1">
    <citation type="journal article" date="2006" name="J. Bacteriol.">
        <title>The genome sequence of the obligately chemolithoautotrophic, facultatively anaerobic bacterium Thiobacillus denitrificans.</title>
        <authorList>
            <person name="Beller H.R."/>
            <person name="Chain P.S."/>
            <person name="Letain T.E."/>
            <person name="Chakicherla A."/>
            <person name="Larimer F.W."/>
            <person name="Richardson P.M."/>
            <person name="Coleman M.A."/>
            <person name="Wood A.P."/>
            <person name="Kelly D.P."/>
        </authorList>
    </citation>
    <scope>NUCLEOTIDE SEQUENCE [LARGE SCALE GENOMIC DNA]</scope>
    <source>
        <strain evidence="3 4">ATCC 25259</strain>
    </source>
</reference>
<evidence type="ECO:0000256" key="1">
    <source>
        <dbReference type="SAM" id="MobiDB-lite"/>
    </source>
</evidence>
<evidence type="ECO:0000313" key="4">
    <source>
        <dbReference type="Proteomes" id="UP000008291"/>
    </source>
</evidence>
<accession>Q3SIY4</accession>
<dbReference type="Proteomes" id="UP000008291">
    <property type="component" value="Chromosome"/>
</dbReference>
<dbReference type="HOGENOM" id="CLU_112864_1_0_4"/>
<dbReference type="KEGG" id="tbd:Tbd_1438"/>
<keyword evidence="2" id="KW-0732">Signal</keyword>
<organism evidence="3 4">
    <name type="scientific">Thiobacillus denitrificans (strain ATCC 25259 / T1)</name>
    <dbReference type="NCBI Taxonomy" id="292415"/>
    <lineage>
        <taxon>Bacteria</taxon>
        <taxon>Pseudomonadati</taxon>
        <taxon>Pseudomonadota</taxon>
        <taxon>Betaproteobacteria</taxon>
        <taxon>Nitrosomonadales</taxon>
        <taxon>Thiobacillaceae</taxon>
        <taxon>Thiobacillus</taxon>
    </lineage>
</organism>
<protein>
    <recommendedName>
        <fullName evidence="5">Prolin-rich transmembrane protein</fullName>
    </recommendedName>
</protein>
<dbReference type="EMBL" id="CP000116">
    <property type="protein sequence ID" value="AAZ97391.1"/>
    <property type="molecule type" value="Genomic_DNA"/>
</dbReference>
<evidence type="ECO:0000313" key="3">
    <source>
        <dbReference type="EMBL" id="AAZ97391.1"/>
    </source>
</evidence>
<feature type="region of interest" description="Disordered" evidence="1">
    <location>
        <begin position="83"/>
        <end position="108"/>
    </location>
</feature>
<feature type="chain" id="PRO_5004228847" description="Prolin-rich transmembrane protein" evidence="2">
    <location>
        <begin position="26"/>
        <end position="174"/>
    </location>
</feature>
<gene>
    <name evidence="3" type="ordered locus">Tbd_1438</name>
</gene>
<dbReference type="AlphaFoldDB" id="Q3SIY4"/>
<name>Q3SIY4_THIDA</name>
<evidence type="ECO:0000256" key="2">
    <source>
        <dbReference type="SAM" id="SignalP"/>
    </source>
</evidence>
<dbReference type="eggNOG" id="ENOG503307F">
    <property type="taxonomic scope" value="Bacteria"/>
</dbReference>
<feature type="signal peptide" evidence="2">
    <location>
        <begin position="1"/>
        <end position="25"/>
    </location>
</feature>
<sequence>MNDKRRRLLLFVALAAVVGWSSRLALDEAAVDAEDAAIELAEPARVRADAPRAAAPAAAASAKAEPVTKARLELARADLFPQQTWYVPPPPPPPPPAPPPPPPPQAPALPFAYMGRWDEAGTVTYYLARGGAKPVSVRPGEVLDGVWRLEPTTGRTLSFTYLPLNQTRSLQTGE</sequence>
<feature type="compositionally biased region" description="Pro residues" evidence="1">
    <location>
        <begin position="87"/>
        <end position="107"/>
    </location>
</feature>
<dbReference type="RefSeq" id="WP_011311950.1">
    <property type="nucleotide sequence ID" value="NC_007404.1"/>
</dbReference>